<dbReference type="PROSITE" id="PS50109">
    <property type="entry name" value="HIS_KIN"/>
    <property type="match status" value="1"/>
</dbReference>
<feature type="transmembrane region" description="Helical" evidence="3">
    <location>
        <begin position="37"/>
        <end position="57"/>
    </location>
</feature>
<dbReference type="PROSITE" id="PS50110">
    <property type="entry name" value="RESPONSE_REGULATORY"/>
    <property type="match status" value="1"/>
</dbReference>
<protein>
    <submittedName>
        <fullName evidence="6">Uncharacterized protein</fullName>
    </submittedName>
</protein>
<dbReference type="InterPro" id="IPR001789">
    <property type="entry name" value="Sig_transdc_resp-reg_receiver"/>
</dbReference>
<comment type="caution">
    <text evidence="6">The sequence shown here is derived from an EMBL/GenBank/DDBJ whole genome shotgun (WGS) entry which is preliminary data.</text>
</comment>
<evidence type="ECO:0000313" key="6">
    <source>
        <dbReference type="EMBL" id="CAD8135434.1"/>
    </source>
</evidence>
<feature type="transmembrane region" description="Helical" evidence="3">
    <location>
        <begin position="64"/>
        <end position="85"/>
    </location>
</feature>
<dbReference type="PANTHER" id="PTHR43719">
    <property type="entry name" value="TWO-COMPONENT HISTIDINE KINASE"/>
    <property type="match status" value="1"/>
</dbReference>
<dbReference type="CDD" id="cd00082">
    <property type="entry name" value="HisKA"/>
    <property type="match status" value="1"/>
</dbReference>
<proteinExistence type="predicted"/>
<dbReference type="CDD" id="cd17546">
    <property type="entry name" value="REC_hyHK_CKI1_RcsC-like"/>
    <property type="match status" value="1"/>
</dbReference>
<accession>A0A8S1S945</accession>
<dbReference type="SMART" id="SM00448">
    <property type="entry name" value="REC"/>
    <property type="match status" value="1"/>
</dbReference>
<dbReference type="OrthoDB" id="60033at2759"/>
<dbReference type="InterPro" id="IPR003661">
    <property type="entry name" value="HisK_dim/P_dom"/>
</dbReference>
<dbReference type="InterPro" id="IPR050956">
    <property type="entry name" value="2C_system_His_kinase"/>
</dbReference>
<feature type="domain" description="Histidine kinase" evidence="4">
    <location>
        <begin position="310"/>
        <end position="536"/>
    </location>
</feature>
<dbReference type="InterPro" id="IPR005467">
    <property type="entry name" value="His_kinase_dom"/>
</dbReference>
<dbReference type="AlphaFoldDB" id="A0A8S1S945"/>
<feature type="transmembrane region" description="Helical" evidence="3">
    <location>
        <begin position="12"/>
        <end position="31"/>
    </location>
</feature>
<dbReference type="PANTHER" id="PTHR43719:SF28">
    <property type="entry name" value="PEROXIDE STRESS-ACTIVATED HISTIDINE KINASE MAK1-RELATED"/>
    <property type="match status" value="1"/>
</dbReference>
<keyword evidence="3" id="KW-0812">Transmembrane</keyword>
<dbReference type="Pfam" id="PF00072">
    <property type="entry name" value="Response_reg"/>
    <property type="match status" value="1"/>
</dbReference>
<evidence type="ECO:0000259" key="4">
    <source>
        <dbReference type="PROSITE" id="PS50109"/>
    </source>
</evidence>
<evidence type="ECO:0000256" key="2">
    <source>
        <dbReference type="PROSITE-ProRule" id="PRU00169"/>
    </source>
</evidence>
<keyword evidence="3" id="KW-0472">Membrane</keyword>
<dbReference type="SMART" id="SM00387">
    <property type="entry name" value="HATPase_c"/>
    <property type="match status" value="1"/>
</dbReference>
<evidence type="ECO:0000256" key="3">
    <source>
        <dbReference type="SAM" id="Phobius"/>
    </source>
</evidence>
<dbReference type="InterPro" id="IPR003594">
    <property type="entry name" value="HATPase_dom"/>
</dbReference>
<dbReference type="SMART" id="SM00388">
    <property type="entry name" value="HisKA"/>
    <property type="match status" value="1"/>
</dbReference>
<keyword evidence="3" id="KW-1133">Transmembrane helix</keyword>
<dbReference type="Pfam" id="PF02518">
    <property type="entry name" value="HATPase_c"/>
    <property type="match status" value="1"/>
</dbReference>
<feature type="modified residue" description="4-aspartylphosphate" evidence="2">
    <location>
        <position position="701"/>
    </location>
</feature>
<dbReference type="GO" id="GO:0000155">
    <property type="term" value="F:phosphorelay sensor kinase activity"/>
    <property type="evidence" value="ECO:0007669"/>
    <property type="project" value="InterPro"/>
</dbReference>
<organism evidence="6 7">
    <name type="scientific">Paramecium octaurelia</name>
    <dbReference type="NCBI Taxonomy" id="43137"/>
    <lineage>
        <taxon>Eukaryota</taxon>
        <taxon>Sar</taxon>
        <taxon>Alveolata</taxon>
        <taxon>Ciliophora</taxon>
        <taxon>Intramacronucleata</taxon>
        <taxon>Oligohymenophorea</taxon>
        <taxon>Peniculida</taxon>
        <taxon>Parameciidae</taxon>
        <taxon>Paramecium</taxon>
    </lineage>
</organism>
<evidence type="ECO:0000259" key="5">
    <source>
        <dbReference type="PROSITE" id="PS50110"/>
    </source>
</evidence>
<gene>
    <name evidence="6" type="ORF">POCTA_138.1.T0060387</name>
</gene>
<feature type="domain" description="Response regulatory" evidence="5">
    <location>
        <begin position="647"/>
        <end position="767"/>
    </location>
</feature>
<evidence type="ECO:0000313" key="7">
    <source>
        <dbReference type="Proteomes" id="UP000683925"/>
    </source>
</evidence>
<dbReference type="Pfam" id="PF00512">
    <property type="entry name" value="HisKA"/>
    <property type="match status" value="1"/>
</dbReference>
<keyword evidence="7" id="KW-1185">Reference proteome</keyword>
<keyword evidence="1 2" id="KW-0597">Phosphoprotein</keyword>
<reference evidence="6" key="1">
    <citation type="submission" date="2021-01" db="EMBL/GenBank/DDBJ databases">
        <authorList>
            <consortium name="Genoscope - CEA"/>
            <person name="William W."/>
        </authorList>
    </citation>
    <scope>NUCLEOTIDE SEQUENCE</scope>
</reference>
<evidence type="ECO:0000256" key="1">
    <source>
        <dbReference type="ARBA" id="ARBA00022553"/>
    </source>
</evidence>
<sequence length="781" mass="89607">MITLCKALNKGRVLQFFLMIDALIIHMQSYFKGDDSFLIIGLALAGFHLIIFCLEYICQKRFNLILIILSLIKGIVVIGASYLVMPQWQIYTGIEIALIIQLNEQHSKLISLFFFLTCITFICFGEVSDITVEILRTIVNFYLILQIYRKNESEQFTNMKGLLTQISSEEFCILDMEYNPIYESKFFYSILKEQVMGMSEQNQSRIFTPRDQTYNFVRQSNCYENITTRNPQLISDIIDQLKKKILKLEQKLILEPTNSSLYYLSIQKLNIENQQFILIIKPKINNIESSKLQSQQSQAQVQTMIKTLHKVSHDMRNPLNAIINMQLCLQELIDPALFQKFLKPSLNSCHLLLNLINDILDAAQIQNKSIRIVCHKFNLPKLIEKTISLFDLLKEKKGLNITFNYDSKLPLKITSDKLRIRQIIMNLLSNAVKYTQPKGSILIECILNEQKVHSIIISVQDSGLGIKKENLKQLFQEFSKVNDKENQKANPFGIGLGLMISNELAKLLSSDHSSGIQVLSEYGNGSKFTFEIKNEESAQEDISDSQISHQLAQQIPSSLDFKILQNITQQRSPTVSIAIPMRESSKKMISKKNLKVFNFMTNSLNYQVTLRHRNESERNLSNRSQIQGRLIQCLLQKWNDCTQQHAPILIVDDNEFNILALQYLLESCGISSDSAMNGIISIEKVNVRMRENIPYQLIFMDLEMPLMLGLEASNRIRKLDKNVTIIACSGHQLTSEIIEQFKDAGISFGVEKPITKIKLKDLLIKLSDGIRCDSSQFSQPF</sequence>
<dbReference type="OMA" id="NESEQFT"/>
<name>A0A8S1S945_PAROT</name>
<dbReference type="Proteomes" id="UP000683925">
    <property type="component" value="Unassembled WGS sequence"/>
</dbReference>
<dbReference type="EMBL" id="CAJJDP010000005">
    <property type="protein sequence ID" value="CAD8135434.1"/>
    <property type="molecule type" value="Genomic_DNA"/>
</dbReference>